<protein>
    <submittedName>
        <fullName evidence="1">Uncharacterized protein</fullName>
    </submittedName>
</protein>
<reference evidence="1 2" key="1">
    <citation type="submission" date="2019-03" db="EMBL/GenBank/DDBJ databases">
        <title>Dyadobacter AR-3-6 sp. nov., isolated from arctic soil.</title>
        <authorList>
            <person name="Chaudhary D.K."/>
        </authorList>
    </citation>
    <scope>NUCLEOTIDE SEQUENCE [LARGE SCALE GENOMIC DNA]</scope>
    <source>
        <strain evidence="1 2">AR-3-6</strain>
    </source>
</reference>
<accession>A0A4R5DF88</accession>
<comment type="caution">
    <text evidence="1">The sequence shown here is derived from an EMBL/GenBank/DDBJ whole genome shotgun (WGS) entry which is preliminary data.</text>
</comment>
<proteinExistence type="predicted"/>
<sequence length="245" mass="27852">MKTITRLLLFFVICNPINIACKHETSGSNKEINLNMTEYDEFELALETAHPNAQELMNDAFYWDIVDENAPFGNDAGSDAFSQFRNWRKFNPTASPVDFVNQLLESWDYPVLDLSELDSNKIRQYIETNHFDSNFTEAANIVKHHLRQASKNSGTDFDDAEAEIILQIVMRNMGSAFLTDTDNAIIAIGLGQFILEGKIDNDIRKAAKFAITRELMPEIVEGWGDYKSQRVERLTKIFGVLDASI</sequence>
<dbReference type="RefSeq" id="WP_165940212.1">
    <property type="nucleotide sequence ID" value="NZ_SMFL01000022.1"/>
</dbReference>
<dbReference type="EMBL" id="SMFL01000022">
    <property type="protein sequence ID" value="TDE09033.1"/>
    <property type="molecule type" value="Genomic_DNA"/>
</dbReference>
<gene>
    <name evidence="1" type="ORF">E0F88_31620</name>
</gene>
<keyword evidence="2" id="KW-1185">Reference proteome</keyword>
<evidence type="ECO:0000313" key="2">
    <source>
        <dbReference type="Proteomes" id="UP000294850"/>
    </source>
</evidence>
<evidence type="ECO:0000313" key="1">
    <source>
        <dbReference type="EMBL" id="TDE09033.1"/>
    </source>
</evidence>
<organism evidence="1 2">
    <name type="scientific">Dyadobacter psychrotolerans</name>
    <dbReference type="NCBI Taxonomy" id="2541721"/>
    <lineage>
        <taxon>Bacteria</taxon>
        <taxon>Pseudomonadati</taxon>
        <taxon>Bacteroidota</taxon>
        <taxon>Cytophagia</taxon>
        <taxon>Cytophagales</taxon>
        <taxon>Spirosomataceae</taxon>
        <taxon>Dyadobacter</taxon>
    </lineage>
</organism>
<dbReference type="AlphaFoldDB" id="A0A4R5DF88"/>
<dbReference type="Proteomes" id="UP000294850">
    <property type="component" value="Unassembled WGS sequence"/>
</dbReference>
<name>A0A4R5DF88_9BACT</name>